<proteinExistence type="predicted"/>
<evidence type="ECO:0000259" key="1">
    <source>
        <dbReference type="Pfam" id="PF14534"/>
    </source>
</evidence>
<dbReference type="Pfam" id="PF14534">
    <property type="entry name" value="DUF4440"/>
    <property type="match status" value="1"/>
</dbReference>
<dbReference type="Gene3D" id="3.10.450.50">
    <property type="match status" value="1"/>
</dbReference>
<dbReference type="KEGG" id="bmeg:BG04_136"/>
<organism evidence="2 3">
    <name type="scientific">Priestia megaterium (strain ATCC 14581 / DSM 32 / CCUG 1817 / JCM 2506 / NBRC 15308 / NCIMB 9376 / NCTC 10342 / NRRL B-14308 / VKM B-512 / Ford 19)</name>
    <name type="common">Bacillus megaterium</name>
    <dbReference type="NCBI Taxonomy" id="1348623"/>
    <lineage>
        <taxon>Bacteria</taxon>
        <taxon>Bacillati</taxon>
        <taxon>Bacillota</taxon>
        <taxon>Bacilli</taxon>
        <taxon>Bacillales</taxon>
        <taxon>Bacillaceae</taxon>
        <taxon>Priestia</taxon>
    </lineage>
</organism>
<sequence>MEKENLTQTFYNLECSHLKSEIRTSAKELLNILADDYVEFGSSGRVWKRKDYNNNHVLSPDVFEISHFHIDVLSPDCVLTTYHLMNHTAEKKTLRSSIWRKREEKWRLFFHQGTVSNGDQ</sequence>
<dbReference type="AlphaFoldDB" id="A0A0B6ACT3"/>
<gene>
    <name evidence="2" type="ORF">BG04_136</name>
</gene>
<dbReference type="RefSeq" id="WP_034650574.1">
    <property type="nucleotide sequence ID" value="NZ_BCVB01000006.1"/>
</dbReference>
<dbReference type="GeneID" id="93643656"/>
<protein>
    <recommendedName>
        <fullName evidence="1">DUF4440 domain-containing protein</fullName>
    </recommendedName>
</protein>
<dbReference type="SUPFAM" id="SSF54427">
    <property type="entry name" value="NTF2-like"/>
    <property type="match status" value="1"/>
</dbReference>
<evidence type="ECO:0000313" key="3">
    <source>
        <dbReference type="Proteomes" id="UP000031829"/>
    </source>
</evidence>
<evidence type="ECO:0000313" key="2">
    <source>
        <dbReference type="EMBL" id="AJI22750.1"/>
    </source>
</evidence>
<accession>A0A0B6ACT3</accession>
<dbReference type="InterPro" id="IPR032710">
    <property type="entry name" value="NTF2-like_dom_sf"/>
</dbReference>
<dbReference type="Proteomes" id="UP000031829">
    <property type="component" value="Chromosome"/>
</dbReference>
<feature type="domain" description="DUF4440" evidence="1">
    <location>
        <begin position="21"/>
        <end position="108"/>
    </location>
</feature>
<dbReference type="HOGENOM" id="CLU_119560_2_0_9"/>
<dbReference type="EMBL" id="CP009920">
    <property type="protein sequence ID" value="AJI22750.1"/>
    <property type="molecule type" value="Genomic_DNA"/>
</dbReference>
<name>A0A0B6ACT3_PRIM2</name>
<reference evidence="2 3" key="1">
    <citation type="journal article" date="2015" name="Genome Announc.">
        <title>Complete genome sequences for 35 biothreat assay-relevant bacillus species.</title>
        <authorList>
            <person name="Johnson S.L."/>
            <person name="Daligault H.E."/>
            <person name="Davenport K.W."/>
            <person name="Jaissle J."/>
            <person name="Frey K.G."/>
            <person name="Ladner J.T."/>
            <person name="Broomall S.M."/>
            <person name="Bishop-Lilly K.A."/>
            <person name="Bruce D.C."/>
            <person name="Gibbons H.S."/>
            <person name="Coyne S.R."/>
            <person name="Lo C.C."/>
            <person name="Meincke L."/>
            <person name="Munk A.C."/>
            <person name="Koroleva G.I."/>
            <person name="Rosenzweig C.N."/>
            <person name="Palacios G.F."/>
            <person name="Redden C.L."/>
            <person name="Minogue T.D."/>
            <person name="Chain P.S."/>
        </authorList>
    </citation>
    <scope>NUCLEOTIDE SEQUENCE [LARGE SCALE GENOMIC DNA]</scope>
    <source>
        <strain evidence="3">ATCC 14581 / DSM 32 / JCM 2506 / NBRC 15308 / NCIMB 9376 / NCTC 10342 / NRRL B-14308 / VKM B-512</strain>
    </source>
</reference>
<dbReference type="InterPro" id="IPR027843">
    <property type="entry name" value="DUF4440"/>
</dbReference>